<feature type="chain" id="PRO_5007841145" description="Outer membrane protein beta-barrel domain-containing protein" evidence="1">
    <location>
        <begin position="22"/>
        <end position="172"/>
    </location>
</feature>
<comment type="caution">
    <text evidence="2">The sequence shown here is derived from an EMBL/GenBank/DDBJ whole genome shotgun (WGS) entry which is preliminary data.</text>
</comment>
<dbReference type="EMBL" id="LQRT01000035">
    <property type="protein sequence ID" value="KZS38992.1"/>
    <property type="molecule type" value="Genomic_DNA"/>
</dbReference>
<accession>A0A162Y901</accession>
<keyword evidence="1" id="KW-0732">Signal</keyword>
<protein>
    <recommendedName>
        <fullName evidence="4">Outer membrane protein beta-barrel domain-containing protein</fullName>
    </recommendedName>
</protein>
<reference evidence="2 3" key="1">
    <citation type="submission" date="2016-01" db="EMBL/GenBank/DDBJ databases">
        <title>The draft genome sequence of Aquimarina sp. RZW4-3-2.</title>
        <authorList>
            <person name="Wang Y."/>
        </authorList>
    </citation>
    <scope>NUCLEOTIDE SEQUENCE [LARGE SCALE GENOMIC DNA]</scope>
    <source>
        <strain evidence="2 3">RZW4-3-2</strain>
    </source>
</reference>
<dbReference type="OrthoDB" id="1467833at2"/>
<evidence type="ECO:0000313" key="3">
    <source>
        <dbReference type="Proteomes" id="UP000076715"/>
    </source>
</evidence>
<dbReference type="AlphaFoldDB" id="A0A162Y901"/>
<proteinExistence type="predicted"/>
<organism evidence="2 3">
    <name type="scientific">Aquimarina aggregata</name>
    <dbReference type="NCBI Taxonomy" id="1642818"/>
    <lineage>
        <taxon>Bacteria</taxon>
        <taxon>Pseudomonadati</taxon>
        <taxon>Bacteroidota</taxon>
        <taxon>Flavobacteriia</taxon>
        <taxon>Flavobacteriales</taxon>
        <taxon>Flavobacteriaceae</taxon>
        <taxon>Aquimarina</taxon>
    </lineage>
</organism>
<evidence type="ECO:0008006" key="4">
    <source>
        <dbReference type="Google" id="ProtNLM"/>
    </source>
</evidence>
<dbReference type="Proteomes" id="UP000076715">
    <property type="component" value="Unassembled WGS sequence"/>
</dbReference>
<evidence type="ECO:0000256" key="1">
    <source>
        <dbReference type="SAM" id="SignalP"/>
    </source>
</evidence>
<keyword evidence="3" id="KW-1185">Reference proteome</keyword>
<dbReference type="RefSeq" id="WP_066316532.1">
    <property type="nucleotide sequence ID" value="NZ_LQRT01000035.1"/>
</dbReference>
<evidence type="ECO:0000313" key="2">
    <source>
        <dbReference type="EMBL" id="KZS38992.1"/>
    </source>
</evidence>
<name>A0A162Y901_9FLAO</name>
<feature type="signal peptide" evidence="1">
    <location>
        <begin position="1"/>
        <end position="21"/>
    </location>
</feature>
<gene>
    <name evidence="2" type="ORF">AWE51_10515</name>
</gene>
<sequence>MKKLAYCLLVFISLVNNTIMAQSIESDNNPRNIIYINAGTLLVYNSVNLNYERSIWHSDNGFFKNYYLNLGAGIFSRNSGFAPGPNSKGIVSSLGLIALTGKSNGHFETGLGVSVNIETDITNDDPEEGFEKETFVLPNITIGYRYQEENAPMIRLGIDFPRGIYMGFGYGF</sequence>